<keyword evidence="1" id="KW-0812">Transmembrane</keyword>
<gene>
    <name evidence="2" type="ORF">HUF19_03270</name>
</gene>
<dbReference type="Proteomes" id="UP001065322">
    <property type="component" value="Chromosome"/>
</dbReference>
<keyword evidence="1" id="KW-0472">Membrane</keyword>
<keyword evidence="1" id="KW-1133">Transmembrane helix</keyword>
<evidence type="ECO:0008006" key="4">
    <source>
        <dbReference type="Google" id="ProtNLM"/>
    </source>
</evidence>
<evidence type="ECO:0000313" key="3">
    <source>
        <dbReference type="Proteomes" id="UP001065322"/>
    </source>
</evidence>
<evidence type="ECO:0000256" key="1">
    <source>
        <dbReference type="SAM" id="Phobius"/>
    </source>
</evidence>
<keyword evidence="3" id="KW-1185">Reference proteome</keyword>
<evidence type="ECO:0000313" key="2">
    <source>
        <dbReference type="EMBL" id="UXD85926.1"/>
    </source>
</evidence>
<accession>A0ABY6A3T6</accession>
<proteinExistence type="predicted"/>
<dbReference type="RefSeq" id="WP_260999528.1">
    <property type="nucleotide sequence ID" value="NZ_CP054475.1"/>
</dbReference>
<name>A0ABY6A3T6_9GAMM</name>
<sequence>MKRLPADNFVVRLPLSFRDDVVMYDYRLGLALLVGIYLFSPIMMDWWLDDRGAWYRPFAIWLLLIGFYIWLNHKRGDDEL</sequence>
<protein>
    <recommendedName>
        <fullName evidence="4">MFS transporter</fullName>
    </recommendedName>
</protein>
<reference evidence="3" key="1">
    <citation type="submission" date="2020-06" db="EMBL/GenBank/DDBJ databases">
        <title>Thalassolituus marinus alknpb1M-1, a hydrocarbon-degrading bacterium isolated from the deep-sea overlying water using an in-situ strategy from the South China Sea basin.</title>
        <authorList>
            <person name="Dong C."/>
            <person name="Chen Y."/>
            <person name="Shao Z."/>
        </authorList>
    </citation>
    <scope>NUCLEOTIDE SEQUENCE [LARGE SCALE GENOMIC DNA]</scope>
    <source>
        <strain evidence="3">alknpb1M-1</strain>
    </source>
</reference>
<feature type="transmembrane region" description="Helical" evidence="1">
    <location>
        <begin position="54"/>
        <end position="71"/>
    </location>
</feature>
<organism evidence="2 3">
    <name type="scientific">Thalassolituus hydrocarboniclasticus</name>
    <dbReference type="NCBI Taxonomy" id="2742796"/>
    <lineage>
        <taxon>Bacteria</taxon>
        <taxon>Pseudomonadati</taxon>
        <taxon>Pseudomonadota</taxon>
        <taxon>Gammaproteobacteria</taxon>
        <taxon>Oceanospirillales</taxon>
        <taxon>Oceanospirillaceae</taxon>
        <taxon>Thalassolituus</taxon>
    </lineage>
</organism>
<feature type="transmembrane region" description="Helical" evidence="1">
    <location>
        <begin position="28"/>
        <end position="48"/>
    </location>
</feature>
<dbReference type="EMBL" id="CP054475">
    <property type="protein sequence ID" value="UXD85926.1"/>
    <property type="molecule type" value="Genomic_DNA"/>
</dbReference>